<feature type="region of interest" description="Disordered" evidence="1">
    <location>
        <begin position="118"/>
        <end position="139"/>
    </location>
</feature>
<dbReference type="AlphaFoldDB" id="A0AAW0ESS3"/>
<feature type="compositionally biased region" description="Pro residues" evidence="1">
    <location>
        <begin position="78"/>
        <end position="93"/>
    </location>
</feature>
<dbReference type="EMBL" id="JAECZO010000073">
    <property type="protein sequence ID" value="KAK7196302.1"/>
    <property type="molecule type" value="Genomic_DNA"/>
</dbReference>
<name>A0AAW0ESS3_9TRYP</name>
<evidence type="ECO:0000313" key="3">
    <source>
        <dbReference type="Proteomes" id="UP001430356"/>
    </source>
</evidence>
<sequence>MYDTNGSVGGYMPEIQQSLEAVDAGRRYHFYFEMPDGTVGYVPATHYEQQYSPTVAQDEPAEQPVGYTVPGYGRGTPYAPPLPRATPSPPAPAPHSDGGGGGGDHYYYYCPQGPYDDSGGGDGGGAHPPEIAPTTPAPHAYVGQDGRVYVITAAPQSMAVAPAPSLPHEAASVSLPLYTPPESFAEMRKWEGSVSWAASVSRACVREPCFCLASCVAPWCVAAAHRRRLLRRDYTQYRCCAGVCGNVDSCECCSECPHCSLFCEMLLCLPCAVHGNRYMLMKRYGLKPACWDSTVSGCGCFCAPLRCCWHSSCCFPEAVCDWLYVVLYACMLTQNHHELDTQEKAAARGSGDAMRQRGEVCCPTCHSLV</sequence>
<dbReference type="PANTHER" id="PTHR31152">
    <property type="entry name" value="PLAC8 FAMILY PROTEIN"/>
    <property type="match status" value="1"/>
</dbReference>
<evidence type="ECO:0000313" key="2">
    <source>
        <dbReference type="EMBL" id="KAK7196302.1"/>
    </source>
</evidence>
<protein>
    <submittedName>
        <fullName evidence="2">Uncharacterized protein</fullName>
    </submittedName>
</protein>
<dbReference type="PANTHER" id="PTHR31152:SF1">
    <property type="entry name" value="PLAC8 FAMILY PROTEIN"/>
    <property type="match status" value="1"/>
</dbReference>
<dbReference type="Proteomes" id="UP001430356">
    <property type="component" value="Unassembled WGS sequence"/>
</dbReference>
<reference evidence="2 3" key="1">
    <citation type="journal article" date="2021" name="MBio">
        <title>A New Model Trypanosomatid, Novymonas esmeraldas: Genomic Perception of Its 'Candidatus Pandoraea novymonadis' Endosymbiont.</title>
        <authorList>
            <person name="Zakharova A."/>
            <person name="Saura A."/>
            <person name="Butenko A."/>
            <person name="Podesvova L."/>
            <person name="Warmusova S."/>
            <person name="Kostygov A.Y."/>
            <person name="Nenarokova A."/>
            <person name="Lukes J."/>
            <person name="Opperdoes F.R."/>
            <person name="Yurchenko V."/>
        </authorList>
    </citation>
    <scope>NUCLEOTIDE SEQUENCE [LARGE SCALE GENOMIC DNA]</scope>
    <source>
        <strain evidence="2 3">E262AT.01</strain>
    </source>
</reference>
<evidence type="ECO:0000256" key="1">
    <source>
        <dbReference type="SAM" id="MobiDB-lite"/>
    </source>
</evidence>
<organism evidence="2 3">
    <name type="scientific">Novymonas esmeraldas</name>
    <dbReference type="NCBI Taxonomy" id="1808958"/>
    <lineage>
        <taxon>Eukaryota</taxon>
        <taxon>Discoba</taxon>
        <taxon>Euglenozoa</taxon>
        <taxon>Kinetoplastea</taxon>
        <taxon>Metakinetoplastina</taxon>
        <taxon>Trypanosomatida</taxon>
        <taxon>Trypanosomatidae</taxon>
        <taxon>Novymonas</taxon>
    </lineage>
</organism>
<proteinExistence type="predicted"/>
<keyword evidence="3" id="KW-1185">Reference proteome</keyword>
<accession>A0AAW0ESS3</accession>
<gene>
    <name evidence="2" type="ORF">NESM_000566300</name>
</gene>
<comment type="caution">
    <text evidence="2">The sequence shown here is derived from an EMBL/GenBank/DDBJ whole genome shotgun (WGS) entry which is preliminary data.</text>
</comment>
<feature type="region of interest" description="Disordered" evidence="1">
    <location>
        <begin position="70"/>
        <end position="100"/>
    </location>
</feature>